<dbReference type="PIRSF" id="PIRSF005384">
    <property type="entry name" value="RpiB_LacA_B"/>
    <property type="match status" value="1"/>
</dbReference>
<accession>G9XT85</accession>
<evidence type="ECO:0000313" key="6">
    <source>
        <dbReference type="Proteomes" id="UP000004416"/>
    </source>
</evidence>
<dbReference type="Proteomes" id="UP000004416">
    <property type="component" value="Unassembled WGS sequence"/>
</dbReference>
<dbReference type="Gene3D" id="3.40.1400.10">
    <property type="entry name" value="Sugar-phosphate isomerase, RpiB/LacA/LacB"/>
    <property type="match status" value="1"/>
</dbReference>
<feature type="binding site" evidence="4">
    <location>
        <begin position="71"/>
        <end position="75"/>
    </location>
    <ligand>
        <name>D-ribulose 5-phosphate</name>
        <dbReference type="ChEBI" id="CHEBI:58121"/>
    </ligand>
</feature>
<evidence type="ECO:0000256" key="3">
    <source>
        <dbReference type="PIRSR" id="PIRSR005384-1"/>
    </source>
</evidence>
<dbReference type="SUPFAM" id="SSF89623">
    <property type="entry name" value="Ribose/Galactose isomerase RpiB/AlsB"/>
    <property type="match status" value="1"/>
</dbReference>
<dbReference type="NCBIfam" id="TIGR01120">
    <property type="entry name" value="rpiB"/>
    <property type="match status" value="1"/>
</dbReference>
<feature type="binding site" evidence="4">
    <location>
        <position position="141"/>
    </location>
    <ligand>
        <name>D-ribulose 5-phosphate</name>
        <dbReference type="ChEBI" id="CHEBI:58121"/>
    </ligand>
</feature>
<dbReference type="GO" id="GO:0004751">
    <property type="term" value="F:ribose-5-phosphate isomerase activity"/>
    <property type="evidence" value="ECO:0007669"/>
    <property type="project" value="TreeGrafter"/>
</dbReference>
<dbReference type="AlphaFoldDB" id="G9XT85"/>
<sequence length="154" mass="16334">MEVSLLKIALGADHGGYELKNEIRAHLEEQGIEILDFGTNTKDSVDYPRYGFYVGDAVTKGKADLGIVVCGTGLGISIAANKVPGVRAAVCTETYSARMAREHNNANILALGGRVTGLGLALDIVDMFVKTPFAGGRHACRVDLIEAIEKGDTL</sequence>
<feature type="active site" description="Proton acceptor" evidence="3">
    <location>
        <position position="70"/>
    </location>
</feature>
<dbReference type="GO" id="GO:0009052">
    <property type="term" value="P:pentose-phosphate shunt, non-oxidative branch"/>
    <property type="evidence" value="ECO:0007669"/>
    <property type="project" value="TreeGrafter"/>
</dbReference>
<protein>
    <submittedName>
        <fullName evidence="5">Ribose-5-phosphate isomerase B</fullName>
    </submittedName>
</protein>
<name>G9XT85_DESHA</name>
<dbReference type="InterPro" id="IPR004785">
    <property type="entry name" value="RpiB"/>
</dbReference>
<dbReference type="NCBIfam" id="NF004051">
    <property type="entry name" value="PRK05571.1"/>
    <property type="match status" value="1"/>
</dbReference>
<feature type="binding site" evidence="4">
    <location>
        <position position="104"/>
    </location>
    <ligand>
        <name>D-ribulose 5-phosphate</name>
        <dbReference type="ChEBI" id="CHEBI:58121"/>
    </ligand>
</feature>
<evidence type="ECO:0000256" key="1">
    <source>
        <dbReference type="ARBA" id="ARBA00008754"/>
    </source>
</evidence>
<evidence type="ECO:0000256" key="2">
    <source>
        <dbReference type="ARBA" id="ARBA00023235"/>
    </source>
</evidence>
<dbReference type="PATRIC" id="fig|537010.4.peg.3915"/>
<dbReference type="GO" id="GO:0019316">
    <property type="term" value="P:D-allose catabolic process"/>
    <property type="evidence" value="ECO:0007669"/>
    <property type="project" value="TreeGrafter"/>
</dbReference>
<comment type="similarity">
    <text evidence="1">Belongs to the LacAB/RpiB family.</text>
</comment>
<comment type="caution">
    <text evidence="5">The sequence shown here is derived from an EMBL/GenBank/DDBJ whole genome shotgun (WGS) entry which is preliminary data.</text>
</comment>
<dbReference type="Pfam" id="PF02502">
    <property type="entry name" value="LacAB_rpiB"/>
    <property type="match status" value="1"/>
</dbReference>
<reference evidence="5 6" key="1">
    <citation type="submission" date="2011-08" db="EMBL/GenBank/DDBJ databases">
        <authorList>
            <person name="Weinstock G."/>
            <person name="Sodergren E."/>
            <person name="Clifton S."/>
            <person name="Fulton L."/>
            <person name="Fulton B."/>
            <person name="Courtney L."/>
            <person name="Fronick C."/>
            <person name="Harrison M."/>
            <person name="Strong C."/>
            <person name="Farmer C."/>
            <person name="Delahaunty K."/>
            <person name="Markovic C."/>
            <person name="Hall O."/>
            <person name="Minx P."/>
            <person name="Tomlinson C."/>
            <person name="Mitreva M."/>
            <person name="Hou S."/>
            <person name="Chen J."/>
            <person name="Wollam A."/>
            <person name="Pepin K.H."/>
            <person name="Johnson M."/>
            <person name="Bhonagiri V."/>
            <person name="Zhang X."/>
            <person name="Suruliraj S."/>
            <person name="Warren W."/>
            <person name="Chinwalla A."/>
            <person name="Mardis E.R."/>
            <person name="Wilson R.K."/>
        </authorList>
    </citation>
    <scope>NUCLEOTIDE SEQUENCE [LARGE SCALE GENOMIC DNA]</scope>
    <source>
        <strain evidence="5 6">DP7</strain>
    </source>
</reference>
<gene>
    <name evidence="5" type="ORF">HMPREF0322_04191</name>
</gene>
<feature type="binding site" evidence="4">
    <location>
        <position position="114"/>
    </location>
    <ligand>
        <name>D-ribulose 5-phosphate</name>
        <dbReference type="ChEBI" id="CHEBI:58121"/>
    </ligand>
</feature>
<dbReference type="NCBIfam" id="TIGR00689">
    <property type="entry name" value="rpiB_lacA_lacB"/>
    <property type="match status" value="1"/>
</dbReference>
<dbReference type="EMBL" id="AFZX01000108">
    <property type="protein sequence ID" value="EHL05051.1"/>
    <property type="molecule type" value="Genomic_DNA"/>
</dbReference>
<keyword evidence="2 5" id="KW-0413">Isomerase</keyword>
<organism evidence="5 6">
    <name type="scientific">Desulfitobacterium hafniense DP7</name>
    <dbReference type="NCBI Taxonomy" id="537010"/>
    <lineage>
        <taxon>Bacteria</taxon>
        <taxon>Bacillati</taxon>
        <taxon>Bacillota</taxon>
        <taxon>Clostridia</taxon>
        <taxon>Eubacteriales</taxon>
        <taxon>Desulfitobacteriaceae</taxon>
        <taxon>Desulfitobacterium</taxon>
    </lineage>
</organism>
<dbReference type="InterPro" id="IPR003500">
    <property type="entry name" value="RpiB_LacA_LacB"/>
</dbReference>
<feature type="binding site" evidence="4">
    <location>
        <begin position="13"/>
        <end position="14"/>
    </location>
    <ligand>
        <name>D-ribulose 5-phosphate</name>
        <dbReference type="ChEBI" id="CHEBI:58121"/>
    </ligand>
</feature>
<dbReference type="PANTHER" id="PTHR30345:SF0">
    <property type="entry name" value="DNA DAMAGE-REPAIR_TOLERATION PROTEIN DRT102"/>
    <property type="match status" value="1"/>
</dbReference>
<evidence type="ECO:0000256" key="4">
    <source>
        <dbReference type="PIRSR" id="PIRSR005384-2"/>
    </source>
</evidence>
<feature type="binding site" evidence="4">
    <location>
        <position position="137"/>
    </location>
    <ligand>
        <name>D-ribulose 5-phosphate</name>
        <dbReference type="ChEBI" id="CHEBI:58121"/>
    </ligand>
</feature>
<proteinExistence type="inferred from homology"/>
<feature type="active site" description="Proton donor" evidence="3">
    <location>
        <position position="103"/>
    </location>
</feature>
<dbReference type="HOGENOM" id="CLU_091396_4_1_9"/>
<dbReference type="PANTHER" id="PTHR30345">
    <property type="entry name" value="RIBOSE-5-PHOSPHATE ISOMERASE B"/>
    <property type="match status" value="1"/>
</dbReference>
<dbReference type="InterPro" id="IPR036569">
    <property type="entry name" value="RpiB_LacA_LacB_sf"/>
</dbReference>
<evidence type="ECO:0000313" key="5">
    <source>
        <dbReference type="EMBL" id="EHL05051.1"/>
    </source>
</evidence>